<dbReference type="SMART" id="SM00847">
    <property type="entry name" value="HA2"/>
    <property type="match status" value="1"/>
</dbReference>
<dbReference type="PANTHER" id="PTHR18934:SF99">
    <property type="entry name" value="ATP-DEPENDENT RNA HELICASE DHX37-RELATED"/>
    <property type="match status" value="1"/>
</dbReference>
<feature type="domain" description="Helicase ATP-binding" evidence="6">
    <location>
        <begin position="61"/>
        <end position="224"/>
    </location>
</feature>
<dbReference type="InterPro" id="IPR014001">
    <property type="entry name" value="Helicase_ATP-bd"/>
</dbReference>
<dbReference type="InterPro" id="IPR007502">
    <property type="entry name" value="Helicase-assoc_dom"/>
</dbReference>
<evidence type="ECO:0000313" key="8">
    <source>
        <dbReference type="EMBL" id="PTL60801.1"/>
    </source>
</evidence>
<dbReference type="PROSITE" id="PS51192">
    <property type="entry name" value="HELICASE_ATP_BIND_1"/>
    <property type="match status" value="1"/>
</dbReference>
<comment type="caution">
    <text evidence="8">The sequence shown here is derived from an EMBL/GenBank/DDBJ whole genome shotgun (WGS) entry which is preliminary data.</text>
</comment>
<dbReference type="EMBL" id="PYYB01000001">
    <property type="protein sequence ID" value="PTL60801.1"/>
    <property type="molecule type" value="Genomic_DNA"/>
</dbReference>
<keyword evidence="2" id="KW-0378">Hydrolase</keyword>
<dbReference type="Pfam" id="PF11898">
    <property type="entry name" value="DUF3418"/>
    <property type="match status" value="1"/>
</dbReference>
<dbReference type="Pfam" id="PF21010">
    <property type="entry name" value="HA2_C"/>
    <property type="match status" value="1"/>
</dbReference>
<dbReference type="Pfam" id="PF00270">
    <property type="entry name" value="DEAD"/>
    <property type="match status" value="1"/>
</dbReference>
<dbReference type="InterPro" id="IPR001650">
    <property type="entry name" value="Helicase_C-like"/>
</dbReference>
<dbReference type="SMART" id="SM00487">
    <property type="entry name" value="DEXDc"/>
    <property type="match status" value="1"/>
</dbReference>
<dbReference type="SUPFAM" id="SSF52540">
    <property type="entry name" value="P-loop containing nucleoside triphosphate hydrolases"/>
    <property type="match status" value="1"/>
</dbReference>
<dbReference type="Gene3D" id="3.40.50.300">
    <property type="entry name" value="P-loop containing nucleotide triphosphate hydrolases"/>
    <property type="match status" value="2"/>
</dbReference>
<dbReference type="Pfam" id="PF04408">
    <property type="entry name" value="WHD_HA2"/>
    <property type="match status" value="1"/>
</dbReference>
<feature type="compositionally biased region" description="Acidic residues" evidence="5">
    <location>
        <begin position="239"/>
        <end position="253"/>
    </location>
</feature>
<reference evidence="8 9" key="1">
    <citation type="submission" date="2018-03" db="EMBL/GenBank/DDBJ databases">
        <title>Aquarubrobacter algicola gen. nov., sp. nov., a novel actinobacterium isolated from shallow eutrophic lake during the end of cyanobacterial harmful algal blooms.</title>
        <authorList>
            <person name="Chun S.J."/>
        </authorList>
    </citation>
    <scope>NUCLEOTIDE SEQUENCE [LARGE SCALE GENOMIC DNA]</scope>
    <source>
        <strain evidence="8 9">Seoho-28</strain>
    </source>
</reference>
<dbReference type="FunFam" id="1.20.120.1080:FF:000005">
    <property type="entry name" value="ATP-dependent helicase HrpA"/>
    <property type="match status" value="1"/>
</dbReference>
<evidence type="ECO:0000313" key="9">
    <source>
        <dbReference type="Proteomes" id="UP000240739"/>
    </source>
</evidence>
<dbReference type="SMART" id="SM00382">
    <property type="entry name" value="AAA"/>
    <property type="match status" value="1"/>
</dbReference>
<dbReference type="InterPro" id="IPR003593">
    <property type="entry name" value="AAA+_ATPase"/>
</dbReference>
<dbReference type="Proteomes" id="UP000240739">
    <property type="component" value="Unassembled WGS sequence"/>
</dbReference>
<evidence type="ECO:0000259" key="6">
    <source>
        <dbReference type="PROSITE" id="PS51192"/>
    </source>
</evidence>
<dbReference type="Pfam" id="PF00271">
    <property type="entry name" value="Helicase_C"/>
    <property type="match status" value="1"/>
</dbReference>
<keyword evidence="1" id="KW-0547">Nucleotide-binding</keyword>
<dbReference type="InterPro" id="IPR010222">
    <property type="entry name" value="RNA_helicase_HrpA"/>
</dbReference>
<dbReference type="NCBIfam" id="TIGR01967">
    <property type="entry name" value="DEAH_box_HrpA"/>
    <property type="match status" value="1"/>
</dbReference>
<keyword evidence="4" id="KW-0067">ATP-binding</keyword>
<dbReference type="RefSeq" id="WP_107569756.1">
    <property type="nucleotide sequence ID" value="NZ_PYYB01000001.1"/>
</dbReference>
<evidence type="ECO:0000256" key="5">
    <source>
        <dbReference type="SAM" id="MobiDB-lite"/>
    </source>
</evidence>
<dbReference type="OrthoDB" id="9805617at2"/>
<sequence>MPASSLVGRRRASPARRTGFSILGAVPASSTAARAARRAASVPPITYPPQLPVSARHDELLAAIRDHQVVIVAGETGSGKTTQLPKICLELGRGVEGTIAHTQPRRIAARTVAARIAEELGTPLGGVVGYAVRFERKATDETLVRLMTDGLLLAEIEHDRLLRRYDTIIVDEAHERSLNIDFLLGYLARILPERPDLKLIITSATIDADRFGAHFGGVPVIEVSGRTYPVEVRYRPLGEDEDPSPDGDEDDEDAGRTRDRDQTEAIGDAIEELPRQGDVLVFLSGEREIRDTADYLAGRLGDRVDLLPLYARLSTAEQQRVFRRGPQETNRRVVLATNVAETSLTVPGIRYVVDTGTARISRYSSRLKVQRLPIEPISQASAKQRAGRCGRVADGIAIRLYSERDHDARPAYTDPEILRTSLAAVILQMAALGLGQVADFPFLDPPDARQVRDGVLLLEELGALVPRGRDERAPLQLTPLGRRLAQLPVDPRMGRMVLEADRLDALDEVIVIVAALSIQDPRVRPADLRAQADQQHARFKDEDSDFLAFLNLWRYLEDLQREVSRSAFRRRCRDEYLHFLRVREWQDLVARLRQATRQMKLRINATPAHRNHVHQALLAGLLSHVGMRDAARREYAGARGARFAVFPGSALSRRQPDWVMAAELVETSRLFAREVARIDPKWIEPLADHLVKRTYSEPRWDRRRGGAVATERVTLYGLPIVAGRTVPYGGVDPEVARQLFIQHALVQGEWDTHHAFVAANAAAVEQVERLEDRSRRRGLLVGDDVRYAFFASRIPLEVHSARHFDRWWKDARRTDPDRLTLTTEELIDPAARAALDPQAFPTGWKQGEHVLRLSYRFEPGAADDGITVHVPLDAVGQIRPREFEWLVPGLREELVTTLLRGLPKELRRPLVPIPESATAVLDGLRPRREPLHAAVRRELEARRGVRVPDGVLEAIALPDHLRVTFLVQDADGKIVAGGKDLDALRERARPKLADEIAAQTPALQRSGLKAWTIGTLPREVPVRDGAATAYPALVDEGATAGVRVFDSRDAQAQAMRAGTRRLLLLSAPSPVRWVKDQLDLWQQVTLADAPLGGTDAVLADAAGAAVDALVATGGGPAWDEASFARLRGHVAGSLAEETAAIVTVLVDLLARRGEVIERAARLESPAVAPLRADVLAQLGFLVHPGFLTAAGAARLGDIDRYLRAILHRLARLAQSDARHRELVQGLEAEIAGVRAGWPAGRPVPTALLELPWLVQELRVSLFAQSIGTRAPVSEKRIRAVLAQVTAQR</sequence>
<feature type="domain" description="Helicase C-terminal" evidence="7">
    <location>
        <begin position="265"/>
        <end position="433"/>
    </location>
</feature>
<feature type="region of interest" description="Disordered" evidence="5">
    <location>
        <begin position="234"/>
        <end position="261"/>
    </location>
</feature>
<proteinExistence type="predicted"/>
<organism evidence="8 9">
    <name type="scientific">Paraconexibacter algicola</name>
    <dbReference type="NCBI Taxonomy" id="2133960"/>
    <lineage>
        <taxon>Bacteria</taxon>
        <taxon>Bacillati</taxon>
        <taxon>Actinomycetota</taxon>
        <taxon>Thermoleophilia</taxon>
        <taxon>Solirubrobacterales</taxon>
        <taxon>Paraconexibacteraceae</taxon>
        <taxon>Paraconexibacter</taxon>
    </lineage>
</organism>
<dbReference type="GO" id="GO:0003723">
    <property type="term" value="F:RNA binding"/>
    <property type="evidence" value="ECO:0007669"/>
    <property type="project" value="TreeGrafter"/>
</dbReference>
<evidence type="ECO:0000256" key="1">
    <source>
        <dbReference type="ARBA" id="ARBA00022741"/>
    </source>
</evidence>
<dbReference type="InterPro" id="IPR048333">
    <property type="entry name" value="HA2_WH"/>
</dbReference>
<dbReference type="PANTHER" id="PTHR18934">
    <property type="entry name" value="ATP-DEPENDENT RNA HELICASE"/>
    <property type="match status" value="1"/>
</dbReference>
<dbReference type="GO" id="GO:0016787">
    <property type="term" value="F:hydrolase activity"/>
    <property type="evidence" value="ECO:0007669"/>
    <property type="project" value="UniProtKB-KW"/>
</dbReference>
<dbReference type="InterPro" id="IPR011545">
    <property type="entry name" value="DEAD/DEAH_box_helicase_dom"/>
</dbReference>
<dbReference type="InterPro" id="IPR027417">
    <property type="entry name" value="P-loop_NTPase"/>
</dbReference>
<keyword evidence="9" id="KW-1185">Reference proteome</keyword>
<evidence type="ECO:0000259" key="7">
    <source>
        <dbReference type="PROSITE" id="PS51194"/>
    </source>
</evidence>
<dbReference type="CDD" id="cd18791">
    <property type="entry name" value="SF2_C_RHA"/>
    <property type="match status" value="1"/>
</dbReference>
<dbReference type="Gene3D" id="1.20.120.1080">
    <property type="match status" value="1"/>
</dbReference>
<evidence type="ECO:0000256" key="4">
    <source>
        <dbReference type="ARBA" id="ARBA00022840"/>
    </source>
</evidence>
<dbReference type="PROSITE" id="PS51194">
    <property type="entry name" value="HELICASE_CTER"/>
    <property type="match status" value="1"/>
</dbReference>
<dbReference type="NCBIfam" id="NF008348">
    <property type="entry name" value="PRK11131.1"/>
    <property type="match status" value="1"/>
</dbReference>
<evidence type="ECO:0000256" key="2">
    <source>
        <dbReference type="ARBA" id="ARBA00022801"/>
    </source>
</evidence>
<dbReference type="Pfam" id="PF07717">
    <property type="entry name" value="OB_NTP_bind"/>
    <property type="match status" value="1"/>
</dbReference>
<name>A0A2T4UNJ8_9ACTN</name>
<accession>A0A2T4UNJ8</accession>
<dbReference type="InterPro" id="IPR011709">
    <property type="entry name" value="DEAD-box_helicase_OB_fold"/>
</dbReference>
<gene>
    <name evidence="8" type="primary">hrpA</name>
    <name evidence="8" type="ORF">C7Y72_10830</name>
</gene>
<dbReference type="InterPro" id="IPR024590">
    <property type="entry name" value="HrpA_C"/>
</dbReference>
<dbReference type="SMART" id="SM00490">
    <property type="entry name" value="HELICc"/>
    <property type="match status" value="1"/>
</dbReference>
<protein>
    <submittedName>
        <fullName evidence="8">ATP-dependent RNA helicase HrpA</fullName>
    </submittedName>
</protein>
<dbReference type="GO" id="GO:0003724">
    <property type="term" value="F:RNA helicase activity"/>
    <property type="evidence" value="ECO:0007669"/>
    <property type="project" value="InterPro"/>
</dbReference>
<keyword evidence="3 8" id="KW-0347">Helicase</keyword>
<evidence type="ECO:0000256" key="3">
    <source>
        <dbReference type="ARBA" id="ARBA00022806"/>
    </source>
</evidence>
<dbReference type="GO" id="GO:0005524">
    <property type="term" value="F:ATP binding"/>
    <property type="evidence" value="ECO:0007669"/>
    <property type="project" value="UniProtKB-KW"/>
</dbReference>